<evidence type="ECO:0000259" key="14">
    <source>
        <dbReference type="PROSITE" id="PS50109"/>
    </source>
</evidence>
<dbReference type="PATRIC" id="fig|1268072.3.peg.836"/>
<feature type="transmembrane region" description="Helical" evidence="12">
    <location>
        <begin position="51"/>
        <end position="70"/>
    </location>
</feature>
<evidence type="ECO:0000259" key="15">
    <source>
        <dbReference type="PROSITE" id="PS50110"/>
    </source>
</evidence>
<dbReference type="PROSITE" id="PS50043">
    <property type="entry name" value="HTH_LUXR_2"/>
    <property type="match status" value="1"/>
</dbReference>
<evidence type="ECO:0000313" key="16">
    <source>
        <dbReference type="EMBL" id="AHV95747.1"/>
    </source>
</evidence>
<dbReference type="SUPFAM" id="SSF55874">
    <property type="entry name" value="ATPase domain of HSP90 chaperone/DNA topoisomerase II/histidine kinase"/>
    <property type="match status" value="1"/>
</dbReference>
<dbReference type="eggNOG" id="COG4585">
    <property type="taxonomic scope" value="Bacteria"/>
</dbReference>
<dbReference type="InterPro" id="IPR016032">
    <property type="entry name" value="Sig_transdc_resp-reg_C-effctor"/>
</dbReference>
<dbReference type="SMART" id="SM00448">
    <property type="entry name" value="REC"/>
    <property type="match status" value="1"/>
</dbReference>
<keyword evidence="6" id="KW-0902">Two-component regulatory system</keyword>
<dbReference type="Gene3D" id="3.30.565.10">
    <property type="entry name" value="Histidine kinase-like ATPase, C-terminal domain"/>
    <property type="match status" value="1"/>
</dbReference>
<dbReference type="InterPro" id="IPR005467">
    <property type="entry name" value="His_kinase_dom"/>
</dbReference>
<dbReference type="GO" id="GO:0016020">
    <property type="term" value="C:membrane"/>
    <property type="evidence" value="ECO:0007669"/>
    <property type="project" value="InterPro"/>
</dbReference>
<dbReference type="GO" id="GO:0046983">
    <property type="term" value="F:protein dimerization activity"/>
    <property type="evidence" value="ECO:0007669"/>
    <property type="project" value="InterPro"/>
</dbReference>
<keyword evidence="17" id="KW-1185">Reference proteome</keyword>
<gene>
    <name evidence="16" type="ORF">PSAB_04055</name>
</gene>
<evidence type="ECO:0000256" key="7">
    <source>
        <dbReference type="ARBA" id="ARBA00023015"/>
    </source>
</evidence>
<dbReference type="OrthoDB" id="9781904at2"/>
<dbReference type="GO" id="GO:0005524">
    <property type="term" value="F:ATP binding"/>
    <property type="evidence" value="ECO:0007669"/>
    <property type="project" value="UniProtKB-KW"/>
</dbReference>
<accession>X4ZE50</accession>
<dbReference type="CDD" id="cd06170">
    <property type="entry name" value="LuxR_C_like"/>
    <property type="match status" value="1"/>
</dbReference>
<dbReference type="InterPro" id="IPR003594">
    <property type="entry name" value="HATPase_dom"/>
</dbReference>
<dbReference type="CDD" id="cd17535">
    <property type="entry name" value="REC_NarL-like"/>
    <property type="match status" value="1"/>
</dbReference>
<feature type="domain" description="Histidine kinase" evidence="14">
    <location>
        <begin position="234"/>
        <end position="416"/>
    </location>
</feature>
<protein>
    <submittedName>
        <fullName evidence="16">LuxR family two component transcriptional regulator</fullName>
    </submittedName>
</protein>
<dbReference type="Proteomes" id="UP000019772">
    <property type="component" value="Chromosome"/>
</dbReference>
<dbReference type="InterPro" id="IPR058245">
    <property type="entry name" value="NreC/VraR/RcsB-like_REC"/>
</dbReference>
<dbReference type="GO" id="GO:0000155">
    <property type="term" value="F:phosphorelay sensor kinase activity"/>
    <property type="evidence" value="ECO:0007669"/>
    <property type="project" value="InterPro"/>
</dbReference>
<feature type="domain" description="Response regulatory" evidence="15">
    <location>
        <begin position="424"/>
        <end position="540"/>
    </location>
</feature>
<keyword evidence="2" id="KW-0808">Transferase</keyword>
<reference evidence="16 17" key="1">
    <citation type="journal article" date="2014" name="PLoS Genet.">
        <title>Comparative Genomic Analysis of N2-Fixing and Non-N2-Fixing Paenibacillus spp.: Organization, Evolution and Expression of the Nitrogen Fixation Genes.</title>
        <authorList>
            <person name="Xie J.B."/>
            <person name="Du Z."/>
            <person name="Bai L."/>
            <person name="Tian C."/>
            <person name="Zhang Y."/>
            <person name="Xie J.Y."/>
            <person name="Wang T."/>
            <person name="Liu X."/>
            <person name="Chen X."/>
            <person name="Cheng Q."/>
            <person name="Chen S."/>
            <person name="Li J."/>
        </authorList>
    </citation>
    <scope>NUCLEOTIDE SEQUENCE [LARGE SCALE GENOMIC DNA]</scope>
    <source>
        <strain evidence="16 17">T27</strain>
    </source>
</reference>
<dbReference type="InterPro" id="IPR025278">
    <property type="entry name" value="DUF4077"/>
</dbReference>
<keyword evidence="1 10" id="KW-0597">Phosphoprotein</keyword>
<dbReference type="GO" id="GO:0006355">
    <property type="term" value="P:regulation of DNA-templated transcription"/>
    <property type="evidence" value="ECO:0007669"/>
    <property type="project" value="InterPro"/>
</dbReference>
<evidence type="ECO:0000256" key="9">
    <source>
        <dbReference type="ARBA" id="ARBA00023163"/>
    </source>
</evidence>
<keyword evidence="4" id="KW-0418">Kinase</keyword>
<dbReference type="PANTHER" id="PTHR43214:SF24">
    <property type="entry name" value="TRANSCRIPTIONAL REGULATORY PROTEIN NARL-RELATED"/>
    <property type="match status" value="1"/>
</dbReference>
<dbReference type="SMART" id="SM00387">
    <property type="entry name" value="HATPase_c"/>
    <property type="match status" value="1"/>
</dbReference>
<proteinExistence type="predicted"/>
<dbReference type="Pfam" id="PF00196">
    <property type="entry name" value="GerE"/>
    <property type="match status" value="1"/>
</dbReference>
<evidence type="ECO:0000256" key="2">
    <source>
        <dbReference type="ARBA" id="ARBA00022679"/>
    </source>
</evidence>
<keyword evidence="7" id="KW-0805">Transcription regulation</keyword>
<dbReference type="InterPro" id="IPR001789">
    <property type="entry name" value="Sig_transdc_resp-reg_receiver"/>
</dbReference>
<feature type="domain" description="HTH luxR-type" evidence="13">
    <location>
        <begin position="583"/>
        <end position="648"/>
    </location>
</feature>
<keyword evidence="12" id="KW-0812">Transmembrane</keyword>
<dbReference type="InterPro" id="IPR039420">
    <property type="entry name" value="WalR-like"/>
</dbReference>
<evidence type="ECO:0000256" key="11">
    <source>
        <dbReference type="SAM" id="MobiDB-lite"/>
    </source>
</evidence>
<dbReference type="HOGENOM" id="CLU_000445_20_15_9"/>
<keyword evidence="5" id="KW-0067">ATP-binding</keyword>
<dbReference type="STRING" id="1268072.PSAB_04055"/>
<dbReference type="InterPro" id="IPR036890">
    <property type="entry name" value="HATPase_C_sf"/>
</dbReference>
<dbReference type="Pfam" id="PF07730">
    <property type="entry name" value="HisKA_3"/>
    <property type="match status" value="1"/>
</dbReference>
<evidence type="ECO:0000256" key="1">
    <source>
        <dbReference type="ARBA" id="ARBA00022553"/>
    </source>
</evidence>
<keyword evidence="8" id="KW-0238">DNA-binding</keyword>
<evidence type="ECO:0000256" key="10">
    <source>
        <dbReference type="PROSITE-ProRule" id="PRU00169"/>
    </source>
</evidence>
<dbReference type="CDD" id="cd16917">
    <property type="entry name" value="HATPase_UhpB-NarQ-NarX-like"/>
    <property type="match status" value="1"/>
</dbReference>
<dbReference type="Gene3D" id="3.40.50.2300">
    <property type="match status" value="1"/>
</dbReference>
<dbReference type="PANTHER" id="PTHR43214">
    <property type="entry name" value="TWO-COMPONENT RESPONSE REGULATOR"/>
    <property type="match status" value="1"/>
</dbReference>
<keyword evidence="12" id="KW-1133">Transmembrane helix</keyword>
<dbReference type="eggNOG" id="COG2197">
    <property type="taxonomic scope" value="Bacteria"/>
</dbReference>
<dbReference type="Pfam" id="PF13295">
    <property type="entry name" value="DUF4077"/>
    <property type="match status" value="1"/>
</dbReference>
<organism evidence="16 17">
    <name type="scientific">Paenibacillus sabinae T27</name>
    <dbReference type="NCBI Taxonomy" id="1268072"/>
    <lineage>
        <taxon>Bacteria</taxon>
        <taxon>Bacillati</taxon>
        <taxon>Bacillota</taxon>
        <taxon>Bacilli</taxon>
        <taxon>Bacillales</taxon>
        <taxon>Paenibacillaceae</taxon>
        <taxon>Paenibacillus</taxon>
    </lineage>
</organism>
<feature type="modified residue" description="4-aspartylphosphate" evidence="10">
    <location>
        <position position="475"/>
    </location>
</feature>
<dbReference type="SUPFAM" id="SSF46894">
    <property type="entry name" value="C-terminal effector domain of the bipartite response regulators"/>
    <property type="match status" value="1"/>
</dbReference>
<evidence type="ECO:0000256" key="5">
    <source>
        <dbReference type="ARBA" id="ARBA00022840"/>
    </source>
</evidence>
<evidence type="ECO:0000256" key="12">
    <source>
        <dbReference type="SAM" id="Phobius"/>
    </source>
</evidence>
<dbReference type="AlphaFoldDB" id="X4ZE50"/>
<dbReference type="Gene3D" id="1.20.5.1930">
    <property type="match status" value="1"/>
</dbReference>
<dbReference type="GO" id="GO:0003677">
    <property type="term" value="F:DNA binding"/>
    <property type="evidence" value="ECO:0007669"/>
    <property type="project" value="UniProtKB-KW"/>
</dbReference>
<sequence length="650" mass="72620">MAVRWIKEKCFTHLELESQKNHLMLLLSLFLFILGELNISTNFSLLDSINLKFAAADLTFIGITFVFLLFPRLEKAVKYEVMLGMLFLVMYEIYIFNDYPIVYQLVYINLALSLIYLDGTLILITGIATAIATALGFIFWKNAFFPHIESNQANAPIIFVLQTTLVLWGVTQIGKRFYHFIDHNKEMQELLHENNSQLHLISEQNKALTDYAKQVEKLTILEERNRISQELHDTIGHTLTSLIAGMELVKAQAGEDHSKRMDNLLHTARQGLEDIRDHVHQTNKTSSLEPLEAQMERLAKELSDNTGTAVQFGTAGERIELPVRHQLVLLRCAQEAMTNAIRHGQADAIQVRLSYEPNQIGLEISDNGSGISSGDVPYGFGLGTMKERIESLHGTLQVSSGFGQGVRLICTLPIKGGLKDTVIRLLIAEDQELIAESFSLLLGMEPDLQVAGIAGNGEAAIELCEREAPDLILMDIHMPKMNGIEATRVIKERWPQVHVMMLTTFQDVEHASEAIALGADGYFLKSVQPKHLAEAIRIVCGGGTLITMETAKLLVKELREGLPQETGSPESPASKRKPAKADEAGAVYSLTGKELEIIRYLSDGLKYKDIALKMHFSESTIKNYVSIIYSKLNVENRIQAVKLAQEKLLL</sequence>
<evidence type="ECO:0000256" key="4">
    <source>
        <dbReference type="ARBA" id="ARBA00022777"/>
    </source>
</evidence>
<dbReference type="InterPro" id="IPR011712">
    <property type="entry name" value="Sig_transdc_His_kin_sub3_dim/P"/>
</dbReference>
<keyword evidence="12" id="KW-0472">Membrane</keyword>
<dbReference type="InterPro" id="IPR011006">
    <property type="entry name" value="CheY-like_superfamily"/>
</dbReference>
<dbReference type="RefSeq" id="WP_025333321.1">
    <property type="nucleotide sequence ID" value="NZ_CP004078.1"/>
</dbReference>
<keyword evidence="9" id="KW-0804">Transcription</keyword>
<evidence type="ECO:0000256" key="8">
    <source>
        <dbReference type="ARBA" id="ARBA00023125"/>
    </source>
</evidence>
<dbReference type="Pfam" id="PF00072">
    <property type="entry name" value="Response_reg"/>
    <property type="match status" value="1"/>
</dbReference>
<name>X4ZE50_9BACL</name>
<feature type="transmembrane region" description="Helical" evidence="12">
    <location>
        <begin position="122"/>
        <end position="140"/>
    </location>
</feature>
<feature type="region of interest" description="Disordered" evidence="11">
    <location>
        <begin position="561"/>
        <end position="580"/>
    </location>
</feature>
<dbReference type="SMART" id="SM00421">
    <property type="entry name" value="HTH_LUXR"/>
    <property type="match status" value="1"/>
</dbReference>
<dbReference type="KEGG" id="psab:PSAB_04055"/>
<dbReference type="Pfam" id="PF02518">
    <property type="entry name" value="HATPase_c"/>
    <property type="match status" value="1"/>
</dbReference>
<evidence type="ECO:0000256" key="3">
    <source>
        <dbReference type="ARBA" id="ARBA00022741"/>
    </source>
</evidence>
<feature type="transmembrane region" description="Helical" evidence="12">
    <location>
        <begin position="152"/>
        <end position="170"/>
    </location>
</feature>
<feature type="transmembrane region" description="Helical" evidence="12">
    <location>
        <begin position="77"/>
        <end position="95"/>
    </location>
</feature>
<evidence type="ECO:0000259" key="13">
    <source>
        <dbReference type="PROSITE" id="PS50043"/>
    </source>
</evidence>
<feature type="transmembrane region" description="Helical" evidence="12">
    <location>
        <begin position="21"/>
        <end position="39"/>
    </location>
</feature>
<dbReference type="InterPro" id="IPR000792">
    <property type="entry name" value="Tscrpt_reg_LuxR_C"/>
</dbReference>
<dbReference type="EMBL" id="CP004078">
    <property type="protein sequence ID" value="AHV95747.1"/>
    <property type="molecule type" value="Genomic_DNA"/>
</dbReference>
<dbReference type="PROSITE" id="PS50110">
    <property type="entry name" value="RESPONSE_REGULATORY"/>
    <property type="match status" value="1"/>
</dbReference>
<dbReference type="PROSITE" id="PS50109">
    <property type="entry name" value="HIS_KIN"/>
    <property type="match status" value="1"/>
</dbReference>
<dbReference type="SUPFAM" id="SSF52172">
    <property type="entry name" value="CheY-like"/>
    <property type="match status" value="1"/>
</dbReference>
<evidence type="ECO:0000256" key="6">
    <source>
        <dbReference type="ARBA" id="ARBA00023012"/>
    </source>
</evidence>
<keyword evidence="3" id="KW-0547">Nucleotide-binding</keyword>
<dbReference type="PRINTS" id="PR00038">
    <property type="entry name" value="HTHLUXR"/>
</dbReference>
<evidence type="ECO:0000313" key="17">
    <source>
        <dbReference type="Proteomes" id="UP000019772"/>
    </source>
</evidence>